<protein>
    <submittedName>
        <fullName evidence="2">Uncharacterized protein</fullName>
    </submittedName>
</protein>
<feature type="coiled-coil region" evidence="1">
    <location>
        <begin position="10"/>
        <end position="57"/>
    </location>
</feature>
<dbReference type="AlphaFoldDB" id="A0A1D1VBD1"/>
<dbReference type="Proteomes" id="UP000186922">
    <property type="component" value="Unassembled WGS sequence"/>
</dbReference>
<dbReference type="EMBL" id="BDGG01000004">
    <property type="protein sequence ID" value="GAU97372.1"/>
    <property type="molecule type" value="Genomic_DNA"/>
</dbReference>
<name>A0A1D1VBD1_RAMVA</name>
<keyword evidence="3" id="KW-1185">Reference proteome</keyword>
<reference evidence="2 3" key="1">
    <citation type="journal article" date="2016" name="Nat. Commun.">
        <title>Extremotolerant tardigrade genome and improved radiotolerance of human cultured cells by tardigrade-unique protein.</title>
        <authorList>
            <person name="Hashimoto T."/>
            <person name="Horikawa D.D."/>
            <person name="Saito Y."/>
            <person name="Kuwahara H."/>
            <person name="Kozuka-Hata H."/>
            <person name="Shin-I T."/>
            <person name="Minakuchi Y."/>
            <person name="Ohishi K."/>
            <person name="Motoyama A."/>
            <person name="Aizu T."/>
            <person name="Enomoto A."/>
            <person name="Kondo K."/>
            <person name="Tanaka S."/>
            <person name="Hara Y."/>
            <person name="Koshikawa S."/>
            <person name="Sagara H."/>
            <person name="Miura T."/>
            <person name="Yokobori S."/>
            <person name="Miyagawa K."/>
            <person name="Suzuki Y."/>
            <person name="Kubo T."/>
            <person name="Oyama M."/>
            <person name="Kohara Y."/>
            <person name="Fujiyama A."/>
            <person name="Arakawa K."/>
            <person name="Katayama T."/>
            <person name="Toyoda A."/>
            <person name="Kunieda T."/>
        </authorList>
    </citation>
    <scope>NUCLEOTIDE SEQUENCE [LARGE SCALE GENOMIC DNA]</scope>
    <source>
        <strain evidence="2 3">YOKOZUNA-1</strain>
    </source>
</reference>
<sequence length="62" mass="6979">MEGGTFEKCLREVVLKRDELEEEMATALEAASSASDVERLRKQVAKLTQFCAKFQDQTVQQG</sequence>
<accession>A0A1D1VBD1</accession>
<keyword evidence="1" id="KW-0175">Coiled coil</keyword>
<proteinExistence type="predicted"/>
<evidence type="ECO:0000313" key="3">
    <source>
        <dbReference type="Proteomes" id="UP000186922"/>
    </source>
</evidence>
<evidence type="ECO:0000313" key="2">
    <source>
        <dbReference type="EMBL" id="GAU97372.1"/>
    </source>
</evidence>
<organism evidence="2 3">
    <name type="scientific">Ramazzottius varieornatus</name>
    <name type="common">Water bear</name>
    <name type="synonym">Tardigrade</name>
    <dbReference type="NCBI Taxonomy" id="947166"/>
    <lineage>
        <taxon>Eukaryota</taxon>
        <taxon>Metazoa</taxon>
        <taxon>Ecdysozoa</taxon>
        <taxon>Tardigrada</taxon>
        <taxon>Eutardigrada</taxon>
        <taxon>Parachela</taxon>
        <taxon>Hypsibioidea</taxon>
        <taxon>Ramazzottiidae</taxon>
        <taxon>Ramazzottius</taxon>
    </lineage>
</organism>
<gene>
    <name evidence="2" type="primary">RvY_08684-1</name>
    <name evidence="2" type="synonym">RvY_08684.1</name>
    <name evidence="2" type="ORF">RvY_08684</name>
</gene>
<comment type="caution">
    <text evidence="2">The sequence shown here is derived from an EMBL/GenBank/DDBJ whole genome shotgun (WGS) entry which is preliminary data.</text>
</comment>
<evidence type="ECO:0000256" key="1">
    <source>
        <dbReference type="SAM" id="Coils"/>
    </source>
</evidence>